<keyword evidence="1" id="KW-1133">Transmembrane helix</keyword>
<protein>
    <submittedName>
        <fullName evidence="2">Uncharacterized protein</fullName>
    </submittedName>
</protein>
<accession>A0A166ANG1</accession>
<keyword evidence="3" id="KW-1185">Reference proteome</keyword>
<sequence>MCVLMDQRLGARTRYSCFDLNGLHDPQSSCSRLSLVFYTVMHNNGPHPLIGMARWLYIPARCTYQRFSTTRCPLVTPCRLYNTTVMTTMTTTTHIAHNHVRGMRPVTSTRASSGRLSRVMCDRPALHWTRSRITRICRYLSLLLYVPYLPTFLISFSFPFAIYWRFLRHVLTASLFS</sequence>
<reference evidence="2 3" key="1">
    <citation type="journal article" date="2016" name="Mol. Biol. Evol.">
        <title>Comparative Genomics of Early-Diverging Mushroom-Forming Fungi Provides Insights into the Origins of Lignocellulose Decay Capabilities.</title>
        <authorList>
            <person name="Nagy L.G."/>
            <person name="Riley R."/>
            <person name="Tritt A."/>
            <person name="Adam C."/>
            <person name="Daum C."/>
            <person name="Floudas D."/>
            <person name="Sun H."/>
            <person name="Yadav J.S."/>
            <person name="Pangilinan J."/>
            <person name="Larsson K.H."/>
            <person name="Matsuura K."/>
            <person name="Barry K."/>
            <person name="Labutti K."/>
            <person name="Kuo R."/>
            <person name="Ohm R.A."/>
            <person name="Bhattacharya S.S."/>
            <person name="Shirouzu T."/>
            <person name="Yoshinaga Y."/>
            <person name="Martin F.M."/>
            <person name="Grigoriev I.V."/>
            <person name="Hibbett D.S."/>
        </authorList>
    </citation>
    <scope>NUCLEOTIDE SEQUENCE [LARGE SCALE GENOMIC DNA]</scope>
    <source>
        <strain evidence="2 3">CBS 109695</strain>
    </source>
</reference>
<evidence type="ECO:0000313" key="3">
    <source>
        <dbReference type="Proteomes" id="UP000076532"/>
    </source>
</evidence>
<organism evidence="2 3">
    <name type="scientific">Athelia psychrophila</name>
    <dbReference type="NCBI Taxonomy" id="1759441"/>
    <lineage>
        <taxon>Eukaryota</taxon>
        <taxon>Fungi</taxon>
        <taxon>Dikarya</taxon>
        <taxon>Basidiomycota</taxon>
        <taxon>Agaricomycotina</taxon>
        <taxon>Agaricomycetes</taxon>
        <taxon>Agaricomycetidae</taxon>
        <taxon>Atheliales</taxon>
        <taxon>Atheliaceae</taxon>
        <taxon>Athelia</taxon>
    </lineage>
</organism>
<name>A0A166ANG1_9AGAM</name>
<dbReference type="EMBL" id="KV417657">
    <property type="protein sequence ID" value="KZP11792.1"/>
    <property type="molecule type" value="Genomic_DNA"/>
</dbReference>
<keyword evidence="1" id="KW-0472">Membrane</keyword>
<keyword evidence="1" id="KW-0812">Transmembrane</keyword>
<feature type="transmembrane region" description="Helical" evidence="1">
    <location>
        <begin position="142"/>
        <end position="166"/>
    </location>
</feature>
<proteinExistence type="predicted"/>
<dbReference type="Proteomes" id="UP000076532">
    <property type="component" value="Unassembled WGS sequence"/>
</dbReference>
<evidence type="ECO:0000256" key="1">
    <source>
        <dbReference type="SAM" id="Phobius"/>
    </source>
</evidence>
<dbReference type="AlphaFoldDB" id="A0A166ANG1"/>
<gene>
    <name evidence="2" type="ORF">FIBSPDRAFT_174720</name>
</gene>
<evidence type="ECO:0000313" key="2">
    <source>
        <dbReference type="EMBL" id="KZP11792.1"/>
    </source>
</evidence>